<evidence type="ECO:0000313" key="1">
    <source>
        <dbReference type="EMBL" id="OGG58793.1"/>
    </source>
</evidence>
<comment type="caution">
    <text evidence="1">The sequence shown here is derived from an EMBL/GenBank/DDBJ whole genome shotgun (WGS) entry which is preliminary data.</text>
</comment>
<dbReference type="AlphaFoldDB" id="A0A1F6DBH8"/>
<gene>
    <name evidence="1" type="ORF">A2765_05235</name>
</gene>
<organism evidence="1 2">
    <name type="scientific">Candidatus Kaiserbacteria bacterium RIFCSPHIGHO2_01_FULL_56_24</name>
    <dbReference type="NCBI Taxonomy" id="1798487"/>
    <lineage>
        <taxon>Bacteria</taxon>
        <taxon>Candidatus Kaiseribacteriota</taxon>
    </lineage>
</organism>
<name>A0A1F6DBH8_9BACT</name>
<evidence type="ECO:0000313" key="2">
    <source>
        <dbReference type="Proteomes" id="UP000176377"/>
    </source>
</evidence>
<accession>A0A1F6DBH8</accession>
<proteinExistence type="predicted"/>
<dbReference type="Proteomes" id="UP000176377">
    <property type="component" value="Unassembled WGS sequence"/>
</dbReference>
<protein>
    <submittedName>
        <fullName evidence="1">Uncharacterized protein</fullName>
    </submittedName>
</protein>
<reference evidence="1 2" key="1">
    <citation type="journal article" date="2016" name="Nat. Commun.">
        <title>Thousands of microbial genomes shed light on interconnected biogeochemical processes in an aquifer system.</title>
        <authorList>
            <person name="Anantharaman K."/>
            <person name="Brown C.T."/>
            <person name="Hug L.A."/>
            <person name="Sharon I."/>
            <person name="Castelle C.J."/>
            <person name="Probst A.J."/>
            <person name="Thomas B.C."/>
            <person name="Singh A."/>
            <person name="Wilkins M.J."/>
            <person name="Karaoz U."/>
            <person name="Brodie E.L."/>
            <person name="Williams K.H."/>
            <person name="Hubbard S.S."/>
            <person name="Banfield J.F."/>
        </authorList>
    </citation>
    <scope>NUCLEOTIDE SEQUENCE [LARGE SCALE GENOMIC DNA]</scope>
</reference>
<dbReference type="EMBL" id="MFLA01000027">
    <property type="protein sequence ID" value="OGG58793.1"/>
    <property type="molecule type" value="Genomic_DNA"/>
</dbReference>
<sequence length="87" mass="9597">MHAGMRQGVHPMCNSIMTGVVQVVGSGEPHVFGKEDTQAVVWACDAGFCRLVPDDEEHPVKLFDPSWKVFNGIELTPKGDAEFRRLS</sequence>